<sequence length="182" mass="19703">MVLCKGKSLRLNCLGPYLTPADFLPWLLTLIIFLPSSLLFIFSSSSPFFFFPASSSSDRVILGGVLLPRDSFLLNPRPSRASVALTTLLSDPLNVSKRTVSSTTGNTDLRYLSFILGECGGLGDDCEVKLRHRLGRGLPEGEEVTVEEVNNLRPRGGGVYGPGVQIGCFSTCRAEMTTASRL</sequence>
<proteinExistence type="predicted"/>
<accession>A0A8D8M3Z3</accession>
<dbReference type="AlphaFoldDB" id="A0A8D8M3Z3"/>
<feature type="transmembrane region" description="Helical" evidence="1">
    <location>
        <begin position="23"/>
        <end position="42"/>
    </location>
</feature>
<evidence type="ECO:0000313" key="2">
    <source>
        <dbReference type="EMBL" id="CAG6617307.1"/>
    </source>
</evidence>
<evidence type="ECO:0000256" key="1">
    <source>
        <dbReference type="SAM" id="Phobius"/>
    </source>
</evidence>
<reference evidence="2" key="1">
    <citation type="submission" date="2021-05" db="EMBL/GenBank/DDBJ databases">
        <authorList>
            <person name="Alioto T."/>
            <person name="Alioto T."/>
            <person name="Gomez Garrido J."/>
        </authorList>
    </citation>
    <scope>NUCLEOTIDE SEQUENCE</scope>
</reference>
<name>A0A8D8M3Z3_9HEMI</name>
<organism evidence="2">
    <name type="scientific">Cacopsylla melanoneura</name>
    <dbReference type="NCBI Taxonomy" id="428564"/>
    <lineage>
        <taxon>Eukaryota</taxon>
        <taxon>Metazoa</taxon>
        <taxon>Ecdysozoa</taxon>
        <taxon>Arthropoda</taxon>
        <taxon>Hexapoda</taxon>
        <taxon>Insecta</taxon>
        <taxon>Pterygota</taxon>
        <taxon>Neoptera</taxon>
        <taxon>Paraneoptera</taxon>
        <taxon>Hemiptera</taxon>
        <taxon>Sternorrhyncha</taxon>
        <taxon>Psylloidea</taxon>
        <taxon>Psyllidae</taxon>
        <taxon>Psyllinae</taxon>
        <taxon>Cacopsylla</taxon>
    </lineage>
</organism>
<keyword evidence="1" id="KW-0812">Transmembrane</keyword>
<keyword evidence="1" id="KW-0472">Membrane</keyword>
<keyword evidence="1" id="KW-1133">Transmembrane helix</keyword>
<protein>
    <submittedName>
        <fullName evidence="2">Uncharacterized protein</fullName>
    </submittedName>
</protein>
<dbReference type="EMBL" id="HBUF01038436">
    <property type="protein sequence ID" value="CAG6617307.1"/>
    <property type="molecule type" value="Transcribed_RNA"/>
</dbReference>